<keyword evidence="4" id="KW-1185">Reference proteome</keyword>
<feature type="transmembrane region" description="Helical" evidence="2">
    <location>
        <begin position="73"/>
        <end position="90"/>
    </location>
</feature>
<evidence type="ECO:0000256" key="1">
    <source>
        <dbReference type="SAM" id="MobiDB-lite"/>
    </source>
</evidence>
<dbReference type="AlphaFoldDB" id="A0A4Z2FN27"/>
<name>A0A4Z2FN27_9TELE</name>
<organism evidence="3 4">
    <name type="scientific">Liparis tanakae</name>
    <name type="common">Tanaka's snailfish</name>
    <dbReference type="NCBI Taxonomy" id="230148"/>
    <lineage>
        <taxon>Eukaryota</taxon>
        <taxon>Metazoa</taxon>
        <taxon>Chordata</taxon>
        <taxon>Craniata</taxon>
        <taxon>Vertebrata</taxon>
        <taxon>Euteleostomi</taxon>
        <taxon>Actinopterygii</taxon>
        <taxon>Neopterygii</taxon>
        <taxon>Teleostei</taxon>
        <taxon>Neoteleostei</taxon>
        <taxon>Acanthomorphata</taxon>
        <taxon>Eupercaria</taxon>
        <taxon>Perciformes</taxon>
        <taxon>Cottioidei</taxon>
        <taxon>Cottales</taxon>
        <taxon>Liparidae</taxon>
        <taxon>Liparis</taxon>
    </lineage>
</organism>
<evidence type="ECO:0000313" key="4">
    <source>
        <dbReference type="Proteomes" id="UP000314294"/>
    </source>
</evidence>
<feature type="region of interest" description="Disordered" evidence="1">
    <location>
        <begin position="93"/>
        <end position="118"/>
    </location>
</feature>
<protein>
    <submittedName>
        <fullName evidence="3">Uncharacterized protein</fullName>
    </submittedName>
</protein>
<feature type="transmembrane region" description="Helical" evidence="2">
    <location>
        <begin position="37"/>
        <end position="61"/>
    </location>
</feature>
<dbReference type="Proteomes" id="UP000314294">
    <property type="component" value="Unassembled WGS sequence"/>
</dbReference>
<keyword evidence="2" id="KW-0812">Transmembrane</keyword>
<evidence type="ECO:0000256" key="2">
    <source>
        <dbReference type="SAM" id="Phobius"/>
    </source>
</evidence>
<evidence type="ECO:0000313" key="3">
    <source>
        <dbReference type="EMBL" id="TNN42646.1"/>
    </source>
</evidence>
<accession>A0A4Z2FN27</accession>
<gene>
    <name evidence="3" type="ORF">EYF80_047172</name>
</gene>
<dbReference type="EMBL" id="SRLO01001022">
    <property type="protein sequence ID" value="TNN42646.1"/>
    <property type="molecule type" value="Genomic_DNA"/>
</dbReference>
<reference evidence="3 4" key="1">
    <citation type="submission" date="2019-03" db="EMBL/GenBank/DDBJ databases">
        <title>First draft genome of Liparis tanakae, snailfish: a comprehensive survey of snailfish specific genes.</title>
        <authorList>
            <person name="Kim W."/>
            <person name="Song I."/>
            <person name="Jeong J.-H."/>
            <person name="Kim D."/>
            <person name="Kim S."/>
            <person name="Ryu S."/>
            <person name="Song J.Y."/>
            <person name="Lee S.K."/>
        </authorList>
    </citation>
    <scope>NUCLEOTIDE SEQUENCE [LARGE SCALE GENOMIC DNA]</scope>
    <source>
        <tissue evidence="3">Muscle</tissue>
    </source>
</reference>
<feature type="compositionally biased region" description="Basic and acidic residues" evidence="1">
    <location>
        <begin position="105"/>
        <end position="118"/>
    </location>
</feature>
<sequence length="118" mass="13403">MWKRLACQMCVSSHLFFLWRRLNSSSRSPCRRRALRLLHFGTSFFFFVGRHGSRLVLWLMARLLMCLGSAPKTWLLLVVLVAAFIIVLTSDARAAANAPADEEQRETGGGREFKMSAV</sequence>
<keyword evidence="2" id="KW-1133">Transmembrane helix</keyword>
<keyword evidence="2" id="KW-0472">Membrane</keyword>
<proteinExistence type="predicted"/>
<comment type="caution">
    <text evidence="3">The sequence shown here is derived from an EMBL/GenBank/DDBJ whole genome shotgun (WGS) entry which is preliminary data.</text>
</comment>